<reference evidence="5 6" key="1">
    <citation type="submission" date="2017-05" db="EMBL/GenBank/DDBJ databases">
        <title>Polynucleobacter sp. MWH-K35W1 isolated from the permanently anoxic monimolimnion of a meromictic lake.</title>
        <authorList>
            <person name="Hahn M.W."/>
        </authorList>
    </citation>
    <scope>NUCLEOTIDE SEQUENCE [LARGE SCALE GENOMIC DNA]</scope>
    <source>
        <strain evidence="5 6">MWH-K35W1</strain>
    </source>
</reference>
<dbReference type="PANTHER" id="PTHR13794:SF58">
    <property type="entry name" value="MITOCHONDRIAL ENOLASE SUPERFAMILY MEMBER 1"/>
    <property type="match status" value="1"/>
</dbReference>
<dbReference type="Gene3D" id="3.20.20.120">
    <property type="entry name" value="Enolase-like C-terminal domain"/>
    <property type="match status" value="1"/>
</dbReference>
<dbReference type="EMBL" id="NGUO01000011">
    <property type="protein sequence ID" value="OWS71333.1"/>
    <property type="molecule type" value="Genomic_DNA"/>
</dbReference>
<dbReference type="Pfam" id="PF13378">
    <property type="entry name" value="MR_MLE_C"/>
    <property type="match status" value="1"/>
</dbReference>
<protein>
    <submittedName>
        <fullName evidence="5">Mandelate racemase</fullName>
    </submittedName>
</protein>
<dbReference type="InterPro" id="IPR013342">
    <property type="entry name" value="Mandelate_racemase_C"/>
</dbReference>
<dbReference type="InterPro" id="IPR036849">
    <property type="entry name" value="Enolase-like_C_sf"/>
</dbReference>
<dbReference type="SUPFAM" id="SSF51604">
    <property type="entry name" value="Enolase C-terminal domain-like"/>
    <property type="match status" value="1"/>
</dbReference>
<dbReference type="GO" id="GO:0016836">
    <property type="term" value="F:hydro-lyase activity"/>
    <property type="evidence" value="ECO:0007669"/>
    <property type="project" value="TreeGrafter"/>
</dbReference>
<accession>A0A254PXR8</accession>
<evidence type="ECO:0000313" key="5">
    <source>
        <dbReference type="EMBL" id="OWS71333.1"/>
    </source>
</evidence>
<dbReference type="InterPro" id="IPR029017">
    <property type="entry name" value="Enolase-like_N"/>
</dbReference>
<keyword evidence="2" id="KW-0479">Metal-binding</keyword>
<sequence length="385" mass="42172">MTSNPLRIVKLEAVPISFPVPENKSVRLGIGKSVKRDSVLVRIETEDGHVGWGEAHHGRAPGAIAKLIDTTMRELVLNSDAMDINGIWARVYKMQISSHGTGAAAVLALSGIDIALWDIRSQIMQQPLYRMLGGASKKIKAYAGGIALGWQEPASLAKEAQEHIATGYRALKLRVGDTAEKDILRVQAVRKTVGEEIDILVDANTNYTLADVRKVMPAFDEAGVSWLEEPFPPQDRKAYRMARNLGRVPFAAGENHYTRYDFSTLLDDDNVQFIQPDLSKTGGVTESLKIAAMASANKLTINPHTSATAINMGTTIHFLSAIDNPGYFEGDVTSLNPFRDEMMDKVAYELDSDGFVKPYEGIGIGMTINLDFVKDHPLIDGPCYV</sequence>
<dbReference type="Gene3D" id="3.30.390.10">
    <property type="entry name" value="Enolase-like, N-terminal domain"/>
    <property type="match status" value="1"/>
</dbReference>
<evidence type="ECO:0000313" key="6">
    <source>
        <dbReference type="Proteomes" id="UP000198104"/>
    </source>
</evidence>
<feature type="domain" description="Mandelate racemase/muconate lactonizing enzyme C-terminal" evidence="4">
    <location>
        <begin position="153"/>
        <end position="249"/>
    </location>
</feature>
<dbReference type="GO" id="GO:0016052">
    <property type="term" value="P:carbohydrate catabolic process"/>
    <property type="evidence" value="ECO:0007669"/>
    <property type="project" value="TreeGrafter"/>
</dbReference>
<dbReference type="GO" id="GO:0000287">
    <property type="term" value="F:magnesium ion binding"/>
    <property type="evidence" value="ECO:0007669"/>
    <property type="project" value="TreeGrafter"/>
</dbReference>
<dbReference type="RefSeq" id="WP_088527743.1">
    <property type="nucleotide sequence ID" value="NZ_NGUO01000011.1"/>
</dbReference>
<name>A0A254PXR8_9BURK</name>
<comment type="caution">
    <text evidence="5">The sequence shown here is derived from an EMBL/GenBank/DDBJ whole genome shotgun (WGS) entry which is preliminary data.</text>
</comment>
<dbReference type="InterPro" id="IPR013341">
    <property type="entry name" value="Mandelate_racemase_N_dom"/>
</dbReference>
<dbReference type="InterPro" id="IPR046945">
    <property type="entry name" value="RHMD-like"/>
</dbReference>
<comment type="cofactor">
    <cofactor evidence="1">
        <name>Mg(2+)</name>
        <dbReference type="ChEBI" id="CHEBI:18420"/>
    </cofactor>
</comment>
<evidence type="ECO:0000256" key="1">
    <source>
        <dbReference type="ARBA" id="ARBA00001946"/>
    </source>
</evidence>
<dbReference type="CDD" id="cd03316">
    <property type="entry name" value="MR_like"/>
    <property type="match status" value="1"/>
</dbReference>
<dbReference type="SFLD" id="SFLDG00179">
    <property type="entry name" value="mandelate_racemase"/>
    <property type="match status" value="1"/>
</dbReference>
<keyword evidence="3" id="KW-0460">Magnesium</keyword>
<evidence type="ECO:0000256" key="2">
    <source>
        <dbReference type="ARBA" id="ARBA00022723"/>
    </source>
</evidence>
<proteinExistence type="predicted"/>
<dbReference type="Proteomes" id="UP000198104">
    <property type="component" value="Unassembled WGS sequence"/>
</dbReference>
<dbReference type="SUPFAM" id="SSF54826">
    <property type="entry name" value="Enolase N-terminal domain-like"/>
    <property type="match status" value="1"/>
</dbReference>
<gene>
    <name evidence="5" type="ORF">CBI30_07820</name>
</gene>
<dbReference type="SMART" id="SM00922">
    <property type="entry name" value="MR_MLE"/>
    <property type="match status" value="1"/>
</dbReference>
<dbReference type="InterPro" id="IPR029065">
    <property type="entry name" value="Enolase_C-like"/>
</dbReference>
<evidence type="ECO:0000256" key="3">
    <source>
        <dbReference type="ARBA" id="ARBA00022842"/>
    </source>
</evidence>
<evidence type="ECO:0000259" key="4">
    <source>
        <dbReference type="SMART" id="SM00922"/>
    </source>
</evidence>
<dbReference type="OrthoDB" id="8609034at2"/>
<dbReference type="PANTHER" id="PTHR13794">
    <property type="entry name" value="ENOLASE SUPERFAMILY, MANDELATE RACEMASE"/>
    <property type="match status" value="1"/>
</dbReference>
<keyword evidence="6" id="KW-1185">Reference proteome</keyword>
<dbReference type="Pfam" id="PF02746">
    <property type="entry name" value="MR_MLE_N"/>
    <property type="match status" value="1"/>
</dbReference>
<dbReference type="AlphaFoldDB" id="A0A254PXR8"/>
<dbReference type="SFLD" id="SFLDS00001">
    <property type="entry name" value="Enolase"/>
    <property type="match status" value="1"/>
</dbReference>
<organism evidence="5 6">
    <name type="scientific">Polynucleobacter aenigmaticus</name>
    <dbReference type="NCBI Taxonomy" id="1743164"/>
    <lineage>
        <taxon>Bacteria</taxon>
        <taxon>Pseudomonadati</taxon>
        <taxon>Pseudomonadota</taxon>
        <taxon>Betaproteobacteria</taxon>
        <taxon>Burkholderiales</taxon>
        <taxon>Burkholderiaceae</taxon>
        <taxon>Polynucleobacter</taxon>
    </lineage>
</organism>